<protein>
    <submittedName>
        <fullName evidence="5">AraC family transcriptional regulator</fullName>
    </submittedName>
</protein>
<organism evidence="5 6">
    <name type="scientific">Litoreibacter meonggei</name>
    <dbReference type="NCBI Taxonomy" id="1049199"/>
    <lineage>
        <taxon>Bacteria</taxon>
        <taxon>Pseudomonadati</taxon>
        <taxon>Pseudomonadota</taxon>
        <taxon>Alphaproteobacteria</taxon>
        <taxon>Rhodobacterales</taxon>
        <taxon>Roseobacteraceae</taxon>
        <taxon>Litoreibacter</taxon>
    </lineage>
</organism>
<dbReference type="Pfam" id="PF12852">
    <property type="entry name" value="Cupin_6"/>
    <property type="match status" value="1"/>
</dbReference>
<dbReference type="PANTHER" id="PTHR46796">
    <property type="entry name" value="HTH-TYPE TRANSCRIPTIONAL ACTIVATOR RHAS-RELATED"/>
    <property type="match status" value="1"/>
</dbReference>
<dbReference type="Pfam" id="PF12833">
    <property type="entry name" value="HTH_18"/>
    <property type="match status" value="1"/>
</dbReference>
<dbReference type="GO" id="GO:0003700">
    <property type="term" value="F:DNA-binding transcription factor activity"/>
    <property type="evidence" value="ECO:0007669"/>
    <property type="project" value="InterPro"/>
</dbReference>
<dbReference type="SMART" id="SM00342">
    <property type="entry name" value="HTH_ARAC"/>
    <property type="match status" value="1"/>
</dbReference>
<dbReference type="RefSeq" id="WP_121022754.1">
    <property type="nucleotide sequence ID" value="NZ_RCCE01000002.1"/>
</dbReference>
<evidence type="ECO:0000256" key="1">
    <source>
        <dbReference type="ARBA" id="ARBA00023015"/>
    </source>
</evidence>
<dbReference type="SUPFAM" id="SSF46689">
    <property type="entry name" value="Homeodomain-like"/>
    <property type="match status" value="2"/>
</dbReference>
<accession>A0A497WY61</accession>
<dbReference type="InterPro" id="IPR018062">
    <property type="entry name" value="HTH_AraC-typ_CS"/>
</dbReference>
<keyword evidence="1" id="KW-0805">Transcription regulation</keyword>
<dbReference type="PRINTS" id="PR00032">
    <property type="entry name" value="HTHARAC"/>
</dbReference>
<keyword evidence="6" id="KW-1185">Reference proteome</keyword>
<dbReference type="Proteomes" id="UP000269157">
    <property type="component" value="Unassembled WGS sequence"/>
</dbReference>
<sequence length="292" mass="32768">MSHEVPELLDLMRVRSTACIGEHLTYPWSVRMDEDTGTACFLLVLEGRSWLNVEGVTKDIQLFEGDIVLLPHGKAHTHSDKPEHGFNDEGLPHRDAHILSGHFQFSDTTPHAIISRLPDILVERSSDRHRAHKLDLLVQLINVELGKHSNPLPSALNHLTEVLCLHAMQNWMQQTITHDEALQALASPRIKEVIDCIHSEPAAAWSVESLAKVYGQSRTAFAAHFKFATGHSPINYVRQCRIRQACKMLEDTFLSVGEVAYNSGYADANAFNRAFRREVGASPGAYRRMPRA</sequence>
<dbReference type="InterPro" id="IPR050204">
    <property type="entry name" value="AraC_XylS_family_regulators"/>
</dbReference>
<dbReference type="Gene3D" id="1.10.10.60">
    <property type="entry name" value="Homeodomain-like"/>
    <property type="match status" value="2"/>
</dbReference>
<keyword evidence="2" id="KW-0238">DNA-binding</keyword>
<evidence type="ECO:0000256" key="2">
    <source>
        <dbReference type="ARBA" id="ARBA00023125"/>
    </source>
</evidence>
<keyword evidence="3" id="KW-0804">Transcription</keyword>
<evidence type="ECO:0000313" key="6">
    <source>
        <dbReference type="Proteomes" id="UP000269157"/>
    </source>
</evidence>
<proteinExistence type="predicted"/>
<dbReference type="OrthoDB" id="9783876at2"/>
<dbReference type="InterPro" id="IPR032783">
    <property type="entry name" value="AraC_lig"/>
</dbReference>
<dbReference type="PANTHER" id="PTHR46796:SF7">
    <property type="entry name" value="ARAC FAMILY TRANSCRIPTIONAL REGULATOR"/>
    <property type="match status" value="1"/>
</dbReference>
<evidence type="ECO:0000313" key="5">
    <source>
        <dbReference type="EMBL" id="RLJ59078.1"/>
    </source>
</evidence>
<gene>
    <name evidence="5" type="ORF">BCF46_1220</name>
</gene>
<feature type="domain" description="HTH araC/xylS-type" evidence="4">
    <location>
        <begin position="191"/>
        <end position="289"/>
    </location>
</feature>
<dbReference type="AlphaFoldDB" id="A0A497WY61"/>
<evidence type="ECO:0000256" key="3">
    <source>
        <dbReference type="ARBA" id="ARBA00023163"/>
    </source>
</evidence>
<evidence type="ECO:0000259" key="4">
    <source>
        <dbReference type="PROSITE" id="PS01124"/>
    </source>
</evidence>
<name>A0A497WY61_9RHOB</name>
<dbReference type="InterPro" id="IPR009057">
    <property type="entry name" value="Homeodomain-like_sf"/>
</dbReference>
<dbReference type="InterPro" id="IPR018060">
    <property type="entry name" value="HTH_AraC"/>
</dbReference>
<dbReference type="InterPro" id="IPR020449">
    <property type="entry name" value="Tscrpt_reg_AraC-type_HTH"/>
</dbReference>
<dbReference type="GO" id="GO:0043565">
    <property type="term" value="F:sequence-specific DNA binding"/>
    <property type="evidence" value="ECO:0007669"/>
    <property type="project" value="InterPro"/>
</dbReference>
<dbReference type="PROSITE" id="PS01124">
    <property type="entry name" value="HTH_ARAC_FAMILY_2"/>
    <property type="match status" value="1"/>
</dbReference>
<dbReference type="EMBL" id="RCCE01000002">
    <property type="protein sequence ID" value="RLJ59078.1"/>
    <property type="molecule type" value="Genomic_DNA"/>
</dbReference>
<dbReference type="PROSITE" id="PS00041">
    <property type="entry name" value="HTH_ARAC_FAMILY_1"/>
    <property type="match status" value="1"/>
</dbReference>
<reference evidence="5 6" key="1">
    <citation type="submission" date="2018-10" db="EMBL/GenBank/DDBJ databases">
        <title>Genomic Encyclopedia of Archaeal and Bacterial Type Strains, Phase II (KMG-II): from individual species to whole genera.</title>
        <authorList>
            <person name="Goeker M."/>
        </authorList>
    </citation>
    <scope>NUCLEOTIDE SEQUENCE [LARGE SCALE GENOMIC DNA]</scope>
    <source>
        <strain evidence="5 6">DSM 29466</strain>
    </source>
</reference>
<comment type="caution">
    <text evidence="5">The sequence shown here is derived from an EMBL/GenBank/DDBJ whole genome shotgun (WGS) entry which is preliminary data.</text>
</comment>